<dbReference type="Gene3D" id="1.20.58.340">
    <property type="entry name" value="Magnesium transport protein CorA, transmembrane region"/>
    <property type="match status" value="2"/>
</dbReference>
<keyword evidence="6 12" id="KW-0460">Magnesium</keyword>
<comment type="catalytic activity">
    <reaction evidence="10">
        <text>Mg(2+)(in) = Mg(2+)(out)</text>
        <dbReference type="Rhea" id="RHEA:29827"/>
        <dbReference type="ChEBI" id="CHEBI:18420"/>
    </reaction>
</comment>
<feature type="compositionally biased region" description="Low complexity" evidence="13">
    <location>
        <begin position="1"/>
        <end position="10"/>
    </location>
</feature>
<evidence type="ECO:0000256" key="7">
    <source>
        <dbReference type="ARBA" id="ARBA00022989"/>
    </source>
</evidence>
<dbReference type="SUPFAM" id="SSF144083">
    <property type="entry name" value="Magnesium transport protein CorA, transmembrane region"/>
    <property type="match status" value="1"/>
</dbReference>
<comment type="function">
    <text evidence="11">Mediates influx of magnesium ions. Alternates between open and closed states. Activated by low cytoplasmic Mg(2+) levels. Inactive when cytoplasmic Mg(2+) levels are high.</text>
</comment>
<dbReference type="InterPro" id="IPR004488">
    <property type="entry name" value="Mg/Co-transport_prot_CorA"/>
</dbReference>
<dbReference type="GO" id="GO:0050897">
    <property type="term" value="F:cobalt ion binding"/>
    <property type="evidence" value="ECO:0007669"/>
    <property type="project" value="TreeGrafter"/>
</dbReference>
<keyword evidence="5 12" id="KW-0812">Transmembrane</keyword>
<feature type="transmembrane region" description="Helical" evidence="12">
    <location>
        <begin position="316"/>
        <end position="335"/>
    </location>
</feature>
<dbReference type="GO" id="GO:0005886">
    <property type="term" value="C:plasma membrane"/>
    <property type="evidence" value="ECO:0007669"/>
    <property type="project" value="UniProtKB-SubCell"/>
</dbReference>
<gene>
    <name evidence="12" type="primary">corA</name>
    <name evidence="14" type="ORF">SAMN05216574_102328</name>
</gene>
<dbReference type="NCBIfam" id="TIGR00383">
    <property type="entry name" value="corA"/>
    <property type="match status" value="1"/>
</dbReference>
<evidence type="ECO:0000256" key="3">
    <source>
        <dbReference type="ARBA" id="ARBA00022448"/>
    </source>
</evidence>
<keyword evidence="3 12" id="KW-0813">Transport</keyword>
<feature type="transmembrane region" description="Helical" evidence="12">
    <location>
        <begin position="347"/>
        <end position="367"/>
    </location>
</feature>
<keyword evidence="15" id="KW-1185">Reference proteome</keyword>
<proteinExistence type="inferred from homology"/>
<dbReference type="EMBL" id="FOND01000002">
    <property type="protein sequence ID" value="SFE17351.1"/>
    <property type="molecule type" value="Genomic_DNA"/>
</dbReference>
<evidence type="ECO:0000256" key="6">
    <source>
        <dbReference type="ARBA" id="ARBA00022842"/>
    </source>
</evidence>
<dbReference type="Pfam" id="PF01544">
    <property type="entry name" value="CorA"/>
    <property type="match status" value="1"/>
</dbReference>
<evidence type="ECO:0000256" key="11">
    <source>
        <dbReference type="ARBA" id="ARBA00045497"/>
    </source>
</evidence>
<dbReference type="PANTHER" id="PTHR46494:SF1">
    <property type="entry name" value="CORA FAMILY METAL ION TRANSPORTER (EUROFUNG)"/>
    <property type="match status" value="1"/>
</dbReference>
<dbReference type="PANTHER" id="PTHR46494">
    <property type="entry name" value="CORA FAMILY METAL ION TRANSPORTER (EUROFUNG)"/>
    <property type="match status" value="1"/>
</dbReference>
<dbReference type="GO" id="GO:0015087">
    <property type="term" value="F:cobalt ion transmembrane transporter activity"/>
    <property type="evidence" value="ECO:0007669"/>
    <property type="project" value="UniProtKB-UniRule"/>
</dbReference>
<keyword evidence="8 12" id="KW-0406">Ion transport</keyword>
<dbReference type="InterPro" id="IPR045861">
    <property type="entry name" value="CorA_cytoplasmic_dom"/>
</dbReference>
<feature type="region of interest" description="Disordered" evidence="13">
    <location>
        <begin position="1"/>
        <end position="40"/>
    </location>
</feature>
<evidence type="ECO:0000313" key="14">
    <source>
        <dbReference type="EMBL" id="SFE17351.1"/>
    </source>
</evidence>
<keyword evidence="9 12" id="KW-0472">Membrane</keyword>
<organism evidence="14 15">
    <name type="scientific">Blastococcus tunisiensis</name>
    <dbReference type="NCBI Taxonomy" id="1798228"/>
    <lineage>
        <taxon>Bacteria</taxon>
        <taxon>Bacillati</taxon>
        <taxon>Actinomycetota</taxon>
        <taxon>Actinomycetes</taxon>
        <taxon>Geodermatophilales</taxon>
        <taxon>Geodermatophilaceae</taxon>
        <taxon>Blastococcus</taxon>
    </lineage>
</organism>
<comment type="similarity">
    <text evidence="2 12">Belongs to the CorA metal ion transporter (MIT) (TC 1.A.35) family.</text>
</comment>
<dbReference type="Gene3D" id="3.30.460.20">
    <property type="entry name" value="CorA soluble domain-like"/>
    <property type="match status" value="1"/>
</dbReference>
<keyword evidence="4 12" id="KW-1003">Cell membrane</keyword>
<protein>
    <recommendedName>
        <fullName evidence="12">Magnesium transport protein CorA</fullName>
    </recommendedName>
</protein>
<name>A0A1I1YCS0_9ACTN</name>
<evidence type="ECO:0000256" key="1">
    <source>
        <dbReference type="ARBA" id="ARBA00004651"/>
    </source>
</evidence>
<accession>A0A1I1YCS0</accession>
<reference evidence="15" key="1">
    <citation type="submission" date="2016-10" db="EMBL/GenBank/DDBJ databases">
        <authorList>
            <person name="Varghese N."/>
            <person name="Submissions S."/>
        </authorList>
    </citation>
    <scope>NUCLEOTIDE SEQUENCE [LARGE SCALE GENOMIC DNA]</scope>
    <source>
        <strain evidence="15">DSM 46838</strain>
    </source>
</reference>
<evidence type="ECO:0000313" key="15">
    <source>
        <dbReference type="Proteomes" id="UP000198589"/>
    </source>
</evidence>
<keyword evidence="7 12" id="KW-1133">Transmembrane helix</keyword>
<dbReference type="OrthoDB" id="9803416at2"/>
<dbReference type="GO" id="GO:0000287">
    <property type="term" value="F:magnesium ion binding"/>
    <property type="evidence" value="ECO:0007669"/>
    <property type="project" value="TreeGrafter"/>
</dbReference>
<evidence type="ECO:0000256" key="12">
    <source>
        <dbReference type="RuleBase" id="RU362010"/>
    </source>
</evidence>
<dbReference type="InterPro" id="IPR002523">
    <property type="entry name" value="MgTranspt_CorA/ZnTranspt_ZntB"/>
</dbReference>
<dbReference type="Proteomes" id="UP000198589">
    <property type="component" value="Unassembled WGS sequence"/>
</dbReference>
<evidence type="ECO:0000256" key="13">
    <source>
        <dbReference type="SAM" id="MobiDB-lite"/>
    </source>
</evidence>
<dbReference type="AlphaFoldDB" id="A0A1I1YCS0"/>
<evidence type="ECO:0000256" key="9">
    <source>
        <dbReference type="ARBA" id="ARBA00023136"/>
    </source>
</evidence>
<dbReference type="InterPro" id="IPR045863">
    <property type="entry name" value="CorA_TM1_TM2"/>
</dbReference>
<evidence type="ECO:0000256" key="5">
    <source>
        <dbReference type="ARBA" id="ARBA00022692"/>
    </source>
</evidence>
<dbReference type="CDD" id="cd12830">
    <property type="entry name" value="MtCorA-like"/>
    <property type="match status" value="1"/>
</dbReference>
<comment type="subcellular location">
    <subcellularLocation>
        <location evidence="1">Cell membrane</location>
        <topology evidence="1">Multi-pass membrane protein</topology>
    </subcellularLocation>
    <subcellularLocation>
        <location evidence="12">Membrane</location>
        <topology evidence="12">Multi-pass membrane protein</topology>
    </subcellularLocation>
</comment>
<evidence type="ECO:0000256" key="4">
    <source>
        <dbReference type="ARBA" id="ARBA00022475"/>
    </source>
</evidence>
<dbReference type="GO" id="GO:0015095">
    <property type="term" value="F:magnesium ion transmembrane transporter activity"/>
    <property type="evidence" value="ECO:0007669"/>
    <property type="project" value="UniProtKB-UniRule"/>
</dbReference>
<sequence length="373" mass="41387">MSSDTSSSVPRPLPPSDPDGSPAPGVRPRPAGSTRPASARAPDIDLVVDCAVYIAGERHEPEHPHQALTYAEEKGGFVWLGLFEPTEDELDEIAARYGLHPLAVEDAVYAHQRPKIDHYDDGVFMVLKTATYVEHEQLTATSEVVDTGEVMIFLGRNYVITVRHGDHGALTGLRRSLEQQRDLLCLGPAAVLYALADHVVDDFVDVAAQVEEDVDELEASVFSDRRTDDIGRLYQLKRELMSLRRAVSPLEVPLQKLANRQVDVVPDEMRSYFRDVEDHAIRVRDQVSALDELLTSILQASLARTSQADNEDMRKISAYAGIIAVPTAIAGIYGMNFEYMPELDEPWGYPAVLLVILGAIVLLYRGFKRNGWL</sequence>
<evidence type="ECO:0000256" key="8">
    <source>
        <dbReference type="ARBA" id="ARBA00023065"/>
    </source>
</evidence>
<evidence type="ECO:0000256" key="2">
    <source>
        <dbReference type="ARBA" id="ARBA00009765"/>
    </source>
</evidence>
<evidence type="ECO:0000256" key="10">
    <source>
        <dbReference type="ARBA" id="ARBA00034269"/>
    </source>
</evidence>
<dbReference type="FunFam" id="1.20.58.340:FF:000004">
    <property type="entry name" value="Magnesium transport protein CorA"/>
    <property type="match status" value="1"/>
</dbReference>
<dbReference type="SUPFAM" id="SSF143865">
    <property type="entry name" value="CorA soluble domain-like"/>
    <property type="match status" value="1"/>
</dbReference>
<dbReference type="STRING" id="1798228.SAMN05216574_102328"/>
<dbReference type="RefSeq" id="WP_139228756.1">
    <property type="nucleotide sequence ID" value="NZ_FOND01000002.1"/>
</dbReference>